<accession>A0ACB9DYF1</accession>
<proteinExistence type="predicted"/>
<reference evidence="1 2" key="2">
    <citation type="journal article" date="2022" name="Mol. Ecol. Resour.">
        <title>The genomes of chicory, endive, great burdock and yacon provide insights into Asteraceae paleo-polyploidization history and plant inulin production.</title>
        <authorList>
            <person name="Fan W."/>
            <person name="Wang S."/>
            <person name="Wang H."/>
            <person name="Wang A."/>
            <person name="Jiang F."/>
            <person name="Liu H."/>
            <person name="Zhao H."/>
            <person name="Xu D."/>
            <person name="Zhang Y."/>
        </authorList>
    </citation>
    <scope>NUCLEOTIDE SEQUENCE [LARGE SCALE GENOMIC DNA]</scope>
    <source>
        <strain evidence="2">cv. Punajuju</strain>
        <tissue evidence="1">Leaves</tissue>
    </source>
</reference>
<keyword evidence="2" id="KW-1185">Reference proteome</keyword>
<sequence length="166" mass="18736">MRLSRLSQLDLSYNLFYQMLPYWIGNFSLKLEKLDMGFNSFRGEIPEGLLHLKSLKYLGLSHNNFSGNLPDFRQALEHLSLDSNSFSGDNSTSCSSNKLNRPPQASLAAYGQPGHVGGQVTKQKKHWMQIPGVVHAPLSTFLLNQSQLKRMTNAQFSIHRHCPVYG</sequence>
<name>A0ACB9DYF1_CICIN</name>
<dbReference type="Proteomes" id="UP001055811">
    <property type="component" value="Linkage Group LG04"/>
</dbReference>
<evidence type="ECO:0000313" key="2">
    <source>
        <dbReference type="Proteomes" id="UP001055811"/>
    </source>
</evidence>
<gene>
    <name evidence="1" type="ORF">L2E82_22604</name>
</gene>
<reference evidence="2" key="1">
    <citation type="journal article" date="2022" name="Mol. Ecol. Resour.">
        <title>The genomes of chicory, endive, great burdock and yacon provide insights into Asteraceae palaeo-polyploidization history and plant inulin production.</title>
        <authorList>
            <person name="Fan W."/>
            <person name="Wang S."/>
            <person name="Wang H."/>
            <person name="Wang A."/>
            <person name="Jiang F."/>
            <person name="Liu H."/>
            <person name="Zhao H."/>
            <person name="Xu D."/>
            <person name="Zhang Y."/>
        </authorList>
    </citation>
    <scope>NUCLEOTIDE SEQUENCE [LARGE SCALE GENOMIC DNA]</scope>
    <source>
        <strain evidence="2">cv. Punajuju</strain>
    </source>
</reference>
<evidence type="ECO:0000313" key="1">
    <source>
        <dbReference type="EMBL" id="KAI3751516.1"/>
    </source>
</evidence>
<organism evidence="1 2">
    <name type="scientific">Cichorium intybus</name>
    <name type="common">Chicory</name>
    <dbReference type="NCBI Taxonomy" id="13427"/>
    <lineage>
        <taxon>Eukaryota</taxon>
        <taxon>Viridiplantae</taxon>
        <taxon>Streptophyta</taxon>
        <taxon>Embryophyta</taxon>
        <taxon>Tracheophyta</taxon>
        <taxon>Spermatophyta</taxon>
        <taxon>Magnoliopsida</taxon>
        <taxon>eudicotyledons</taxon>
        <taxon>Gunneridae</taxon>
        <taxon>Pentapetalae</taxon>
        <taxon>asterids</taxon>
        <taxon>campanulids</taxon>
        <taxon>Asterales</taxon>
        <taxon>Asteraceae</taxon>
        <taxon>Cichorioideae</taxon>
        <taxon>Cichorieae</taxon>
        <taxon>Cichoriinae</taxon>
        <taxon>Cichorium</taxon>
    </lineage>
</organism>
<comment type="caution">
    <text evidence="1">The sequence shown here is derived from an EMBL/GenBank/DDBJ whole genome shotgun (WGS) entry which is preliminary data.</text>
</comment>
<protein>
    <submittedName>
        <fullName evidence="1">Uncharacterized protein</fullName>
    </submittedName>
</protein>
<dbReference type="EMBL" id="CM042012">
    <property type="protein sequence ID" value="KAI3751516.1"/>
    <property type="molecule type" value="Genomic_DNA"/>
</dbReference>